<protein>
    <recommendedName>
        <fullName evidence="3">Thiaminase-2/PQQC domain-containing protein</fullName>
    </recommendedName>
</protein>
<comment type="caution">
    <text evidence="4">The sequence shown here is derived from an EMBL/GenBank/DDBJ whole genome shotgun (WGS) entry which is preliminary data.</text>
</comment>
<gene>
    <name evidence="4" type="ORF">STRIP9103_01103</name>
</gene>
<evidence type="ECO:0000256" key="2">
    <source>
        <dbReference type="SAM" id="MobiDB-lite"/>
    </source>
</evidence>
<dbReference type="Proteomes" id="UP000010411">
    <property type="component" value="Unassembled WGS sequence"/>
</dbReference>
<dbReference type="Gene3D" id="1.20.910.10">
    <property type="entry name" value="Heme oxygenase-like"/>
    <property type="match status" value="1"/>
</dbReference>
<sequence length="257" mass="28135">MHYSEKGIRGRVEGRRTTPPSPYRREHEMTRTAGRLLETTTETFAPAPTANPLLPLIAQGAVNRDTLAALALEQRLVIAADHRSFHHLAQRSTTEEPASAPFFEMLADGEVVAGERLDAFAEACGVDGKRAPAYEPLPGCQAYPAYVAWLALNASPSDVVLALTANFAAWGGYCATIAQSLRRHYHFTEEACGFFDFFAEPSPALEERARAAVQAGLDAGRIDETLAHRYGRLLQSYESMFWSTLGDLDDRAAPHGE</sequence>
<evidence type="ECO:0000313" key="5">
    <source>
        <dbReference type="Proteomes" id="UP000010411"/>
    </source>
</evidence>
<feature type="region of interest" description="Disordered" evidence="2">
    <location>
        <begin position="1"/>
        <end position="30"/>
    </location>
</feature>
<name>L1KYQ4_9ACTN</name>
<dbReference type="AlphaFoldDB" id="L1KYQ4"/>
<proteinExistence type="predicted"/>
<comment type="pathway">
    <text evidence="1">Cofactor biosynthesis; thiamine diphosphate biosynthesis.</text>
</comment>
<dbReference type="Pfam" id="PF03070">
    <property type="entry name" value="TENA_THI-4"/>
    <property type="match status" value="1"/>
</dbReference>
<evidence type="ECO:0000256" key="1">
    <source>
        <dbReference type="ARBA" id="ARBA00004948"/>
    </source>
</evidence>
<dbReference type="InterPro" id="IPR016084">
    <property type="entry name" value="Haem_Oase-like_multi-hlx"/>
</dbReference>
<dbReference type="SUPFAM" id="SSF48613">
    <property type="entry name" value="Heme oxygenase-like"/>
    <property type="match status" value="1"/>
</dbReference>
<evidence type="ECO:0000313" key="4">
    <source>
        <dbReference type="EMBL" id="EKX65620.1"/>
    </source>
</evidence>
<keyword evidence="5" id="KW-1185">Reference proteome</keyword>
<dbReference type="InterPro" id="IPR004305">
    <property type="entry name" value="Thiaminase-2/PQQC"/>
</dbReference>
<evidence type="ECO:0000259" key="3">
    <source>
        <dbReference type="Pfam" id="PF03070"/>
    </source>
</evidence>
<feature type="domain" description="Thiaminase-2/PQQC" evidence="3">
    <location>
        <begin position="56"/>
        <end position="191"/>
    </location>
</feature>
<dbReference type="EMBL" id="AEJC01000277">
    <property type="protein sequence ID" value="EKX65620.1"/>
    <property type="molecule type" value="Genomic_DNA"/>
</dbReference>
<accession>L1KYQ4</accession>
<dbReference type="PATRIC" id="fig|698759.3.peg.3752"/>
<organism evidence="4 5">
    <name type="scientific">Streptomyces ipomoeae 91-03</name>
    <dbReference type="NCBI Taxonomy" id="698759"/>
    <lineage>
        <taxon>Bacteria</taxon>
        <taxon>Bacillati</taxon>
        <taxon>Actinomycetota</taxon>
        <taxon>Actinomycetes</taxon>
        <taxon>Kitasatosporales</taxon>
        <taxon>Streptomycetaceae</taxon>
        <taxon>Streptomyces</taxon>
    </lineage>
</organism>
<reference evidence="4 5" key="1">
    <citation type="submission" date="2012-11" db="EMBL/GenBank/DDBJ databases">
        <authorList>
            <person name="Huguet-Tapia J.C."/>
            <person name="Durkin A.S."/>
            <person name="Pettis G.S."/>
            <person name="Badger J.H."/>
        </authorList>
    </citation>
    <scope>NUCLEOTIDE SEQUENCE [LARGE SCALE GENOMIC DNA]</scope>
    <source>
        <strain evidence="4 5">91-03</strain>
    </source>
</reference>
<feature type="compositionally biased region" description="Basic and acidic residues" evidence="2">
    <location>
        <begin position="1"/>
        <end position="16"/>
    </location>
</feature>